<feature type="compositionally biased region" description="Polar residues" evidence="1">
    <location>
        <begin position="102"/>
        <end position="114"/>
    </location>
</feature>
<evidence type="ECO:0000313" key="3">
    <source>
        <dbReference type="EMBL" id="KAF6743952.1"/>
    </source>
</evidence>
<dbReference type="EMBL" id="JACGCI010000132">
    <property type="protein sequence ID" value="KAF6743952.1"/>
    <property type="molecule type" value="Genomic_DNA"/>
</dbReference>
<reference evidence="3 4" key="1">
    <citation type="submission" date="2020-07" db="EMBL/GenBank/DDBJ databases">
        <title>Comparative genomics of pyrophilous fungi reveals a link between fire events and developmental genes.</title>
        <authorList>
            <consortium name="DOE Joint Genome Institute"/>
            <person name="Steindorff A.S."/>
            <person name="Carver A."/>
            <person name="Calhoun S."/>
            <person name="Stillman K."/>
            <person name="Liu H."/>
            <person name="Lipzen A."/>
            <person name="Pangilinan J."/>
            <person name="Labutti K."/>
            <person name="Bruns T.D."/>
            <person name="Grigoriev I.V."/>
        </authorList>
    </citation>
    <scope>NUCLEOTIDE SEQUENCE [LARGE SCALE GENOMIC DNA]</scope>
    <source>
        <strain evidence="3 4">CBS 144469</strain>
    </source>
</reference>
<comment type="caution">
    <text evidence="3">The sequence shown here is derived from an EMBL/GenBank/DDBJ whole genome shotgun (WGS) entry which is preliminary data.</text>
</comment>
<sequence>MKSFSFIAAFLLVVVSPIFVLARPIITKVPESELISRYDEDEVYALISRNVELAEVLVRNFDALMERRGARAVTPKRASNTAQSRSLSRKPRTSKSGKPKGSRSQPQISPSNPGKYQRPVEWPAGPRPNPNARPPRPQPTPPKPSVGTRIVNWGKELGRRSSLGQDET</sequence>
<evidence type="ECO:0000313" key="4">
    <source>
        <dbReference type="Proteomes" id="UP000521943"/>
    </source>
</evidence>
<feature type="region of interest" description="Disordered" evidence="1">
    <location>
        <begin position="68"/>
        <end position="168"/>
    </location>
</feature>
<feature type="chain" id="PRO_5034362551" evidence="2">
    <location>
        <begin position="23"/>
        <end position="168"/>
    </location>
</feature>
<feature type="compositionally biased region" description="Polar residues" evidence="1">
    <location>
        <begin position="77"/>
        <end position="86"/>
    </location>
</feature>
<evidence type="ECO:0000256" key="2">
    <source>
        <dbReference type="SAM" id="SignalP"/>
    </source>
</evidence>
<accession>A0A8H6HD49</accession>
<evidence type="ECO:0000256" key="1">
    <source>
        <dbReference type="SAM" id="MobiDB-lite"/>
    </source>
</evidence>
<dbReference type="OrthoDB" id="10343468at2759"/>
<feature type="compositionally biased region" description="Basic residues" evidence="1">
    <location>
        <begin position="87"/>
        <end position="101"/>
    </location>
</feature>
<proteinExistence type="predicted"/>
<feature type="signal peptide" evidence="2">
    <location>
        <begin position="1"/>
        <end position="22"/>
    </location>
</feature>
<keyword evidence="2" id="KW-0732">Signal</keyword>
<dbReference type="Proteomes" id="UP000521943">
    <property type="component" value="Unassembled WGS sequence"/>
</dbReference>
<organism evidence="3 4">
    <name type="scientific">Ephemerocybe angulata</name>
    <dbReference type="NCBI Taxonomy" id="980116"/>
    <lineage>
        <taxon>Eukaryota</taxon>
        <taxon>Fungi</taxon>
        <taxon>Dikarya</taxon>
        <taxon>Basidiomycota</taxon>
        <taxon>Agaricomycotina</taxon>
        <taxon>Agaricomycetes</taxon>
        <taxon>Agaricomycetidae</taxon>
        <taxon>Agaricales</taxon>
        <taxon>Agaricineae</taxon>
        <taxon>Psathyrellaceae</taxon>
        <taxon>Ephemerocybe</taxon>
    </lineage>
</organism>
<name>A0A8H6HD49_9AGAR</name>
<feature type="non-terminal residue" evidence="3">
    <location>
        <position position="168"/>
    </location>
</feature>
<feature type="compositionally biased region" description="Pro residues" evidence="1">
    <location>
        <begin position="125"/>
        <end position="144"/>
    </location>
</feature>
<keyword evidence="4" id="KW-1185">Reference proteome</keyword>
<protein>
    <submittedName>
        <fullName evidence="3">Uncharacterized protein</fullName>
    </submittedName>
</protein>
<dbReference type="AlphaFoldDB" id="A0A8H6HD49"/>
<gene>
    <name evidence="3" type="ORF">DFP72DRAFT_931124</name>
</gene>